<proteinExistence type="predicted"/>
<organism evidence="3 4">
    <name type="scientific">Heterodera trifolii</name>
    <dbReference type="NCBI Taxonomy" id="157864"/>
    <lineage>
        <taxon>Eukaryota</taxon>
        <taxon>Metazoa</taxon>
        <taxon>Ecdysozoa</taxon>
        <taxon>Nematoda</taxon>
        <taxon>Chromadorea</taxon>
        <taxon>Rhabditida</taxon>
        <taxon>Tylenchina</taxon>
        <taxon>Tylenchomorpha</taxon>
        <taxon>Tylenchoidea</taxon>
        <taxon>Heteroderidae</taxon>
        <taxon>Heteroderinae</taxon>
        <taxon>Heterodera</taxon>
    </lineage>
</organism>
<accession>A0ABD2KP08</accession>
<reference evidence="3 4" key="1">
    <citation type="submission" date="2024-10" db="EMBL/GenBank/DDBJ databases">
        <authorList>
            <person name="Kim D."/>
        </authorList>
    </citation>
    <scope>NUCLEOTIDE SEQUENCE [LARGE SCALE GENOMIC DNA]</scope>
    <source>
        <strain evidence="3">BH-2024</strain>
    </source>
</reference>
<dbReference type="AlphaFoldDB" id="A0ABD2KP08"/>
<protein>
    <submittedName>
        <fullName evidence="3">Uncharacterized protein</fullName>
    </submittedName>
</protein>
<evidence type="ECO:0000256" key="1">
    <source>
        <dbReference type="SAM" id="SignalP"/>
    </source>
</evidence>
<feature type="chain" id="PRO_5044724228" evidence="1">
    <location>
        <begin position="30"/>
        <end position="96"/>
    </location>
</feature>
<evidence type="ECO:0000313" key="2">
    <source>
        <dbReference type="EMBL" id="KAL3078708.1"/>
    </source>
</evidence>
<dbReference type="EMBL" id="JBICBT010000704">
    <property type="protein sequence ID" value="KAL3104686.1"/>
    <property type="molecule type" value="Genomic_DNA"/>
</dbReference>
<evidence type="ECO:0000313" key="4">
    <source>
        <dbReference type="Proteomes" id="UP001620626"/>
    </source>
</evidence>
<gene>
    <name evidence="3" type="ORF">niasHT_022397</name>
    <name evidence="2" type="ORF">niasHT_034858</name>
</gene>
<dbReference type="Proteomes" id="UP001620626">
    <property type="component" value="Unassembled WGS sequence"/>
</dbReference>
<keyword evidence="1" id="KW-0732">Signal</keyword>
<feature type="signal peptide" evidence="1">
    <location>
        <begin position="1"/>
        <end position="29"/>
    </location>
</feature>
<keyword evidence="4" id="KW-1185">Reference proteome</keyword>
<comment type="caution">
    <text evidence="3">The sequence shown here is derived from an EMBL/GenBank/DDBJ whole genome shotgun (WGS) entry which is preliminary data.</text>
</comment>
<sequence length="96" mass="10798">MLLRPTVPFMSLSLFLLLFLFIAFPSADGFGVERAVREKRGWPWDWIGKQACKTAANCKCKDGKSWAKCVKSEGYAASNCCDKNYVWACCGKKPNH</sequence>
<evidence type="ECO:0000313" key="3">
    <source>
        <dbReference type="EMBL" id="KAL3104686.1"/>
    </source>
</evidence>
<dbReference type="EMBL" id="JBICBT010001199">
    <property type="protein sequence ID" value="KAL3078708.1"/>
    <property type="molecule type" value="Genomic_DNA"/>
</dbReference>
<name>A0ABD2KP08_9BILA</name>